<gene>
    <name evidence="1" type="ORF">KIPB_006548</name>
</gene>
<reference evidence="1 2" key="1">
    <citation type="journal article" date="2018" name="PLoS ONE">
        <title>The draft genome of Kipferlia bialata reveals reductive genome evolution in fornicate parasites.</title>
        <authorList>
            <person name="Tanifuji G."/>
            <person name="Takabayashi S."/>
            <person name="Kume K."/>
            <person name="Takagi M."/>
            <person name="Nakayama T."/>
            <person name="Kamikawa R."/>
            <person name="Inagaki Y."/>
            <person name="Hashimoto T."/>
        </authorList>
    </citation>
    <scope>NUCLEOTIDE SEQUENCE [LARGE SCALE GENOMIC DNA]</scope>
    <source>
        <strain evidence="1">NY0173</strain>
    </source>
</reference>
<dbReference type="AlphaFoldDB" id="A0A9K3CZT3"/>
<evidence type="ECO:0000313" key="1">
    <source>
        <dbReference type="EMBL" id="GIQ84955.1"/>
    </source>
</evidence>
<sequence>MGAYQRSPSLSEAQLKWLEQHLPYTLKSMSSVVSNYDIPNRAADQAASSSQMLLRLVTRQRLFLGDDTVMSHILKRLVTVHSLFDSEWVQVLFTGGIRIPFTDPAGAPIVHCAPVTPCGPGMYTHGGQRISQDAVDVACLMTRILRRCLELCGPSVRMDMRTLRLASELFPAHASLTRTVMGVLEADLERRQAEDRAEFSSFKGIPRHRMHRLDLSTEYAQGVLGEDNPIVRVGYNSVQAYLDTYAHLERANFTCVMKSALENLQQGFVHDSGDMAMIERCWVNSILKTERQQRLELLVSIQPQRPVPPAMVEFGKLFLLSNDNFASYVACMSMGTRESHNQDAMFRRKPTDPPGEVVKHIPTRLGRERQMMQQYGPGHQVVLTPLPSFSSVSGPEMDVVLASDCCGAVFSDALMLAFQPVIEALKEIRDDDPPFAESLTGVDRTVHRPGYWTEGQTRVDMEFMYP</sequence>
<dbReference type="Proteomes" id="UP000265618">
    <property type="component" value="Unassembled WGS sequence"/>
</dbReference>
<evidence type="ECO:0000313" key="2">
    <source>
        <dbReference type="Proteomes" id="UP000265618"/>
    </source>
</evidence>
<name>A0A9K3CZT3_9EUKA</name>
<comment type="caution">
    <text evidence="1">The sequence shown here is derived from an EMBL/GenBank/DDBJ whole genome shotgun (WGS) entry which is preliminary data.</text>
</comment>
<proteinExistence type="predicted"/>
<dbReference type="EMBL" id="BDIP01001698">
    <property type="protein sequence ID" value="GIQ84955.1"/>
    <property type="molecule type" value="Genomic_DNA"/>
</dbReference>
<organism evidence="1 2">
    <name type="scientific">Kipferlia bialata</name>
    <dbReference type="NCBI Taxonomy" id="797122"/>
    <lineage>
        <taxon>Eukaryota</taxon>
        <taxon>Metamonada</taxon>
        <taxon>Carpediemonas-like organisms</taxon>
        <taxon>Kipferlia</taxon>
    </lineage>
</organism>
<accession>A0A9K3CZT3</accession>
<protein>
    <submittedName>
        <fullName evidence="1">Uncharacterized protein</fullName>
    </submittedName>
</protein>
<feature type="non-terminal residue" evidence="1">
    <location>
        <position position="1"/>
    </location>
</feature>
<keyword evidence="2" id="KW-1185">Reference proteome</keyword>